<evidence type="ECO:0000256" key="3">
    <source>
        <dbReference type="SAM" id="Coils"/>
    </source>
</evidence>
<evidence type="ECO:0000256" key="1">
    <source>
        <dbReference type="ARBA" id="ARBA00008045"/>
    </source>
</evidence>
<dbReference type="GO" id="GO:0005737">
    <property type="term" value="C:cytoplasm"/>
    <property type="evidence" value="ECO:0007669"/>
    <property type="project" value="TreeGrafter"/>
</dbReference>
<organism evidence="4 5">
    <name type="scientific">Symbiodinium natans</name>
    <dbReference type="NCBI Taxonomy" id="878477"/>
    <lineage>
        <taxon>Eukaryota</taxon>
        <taxon>Sar</taxon>
        <taxon>Alveolata</taxon>
        <taxon>Dinophyceae</taxon>
        <taxon>Suessiales</taxon>
        <taxon>Symbiodiniaceae</taxon>
        <taxon>Symbiodinium</taxon>
    </lineage>
</organism>
<keyword evidence="5" id="KW-1185">Reference proteome</keyword>
<protein>
    <submittedName>
        <fullName evidence="4">Pfd-4 protein</fullName>
    </submittedName>
</protein>
<reference evidence="4" key="1">
    <citation type="submission" date="2021-02" db="EMBL/GenBank/DDBJ databases">
        <authorList>
            <person name="Dougan E. K."/>
            <person name="Rhodes N."/>
            <person name="Thang M."/>
            <person name="Chan C."/>
        </authorList>
    </citation>
    <scope>NUCLEOTIDE SEQUENCE</scope>
</reference>
<dbReference type="PANTHER" id="PTHR21100">
    <property type="entry name" value="PREFOLDIN SUBUNIT 4"/>
    <property type="match status" value="1"/>
</dbReference>
<proteinExistence type="inferred from homology"/>
<dbReference type="InterPro" id="IPR016661">
    <property type="entry name" value="PFDN4"/>
</dbReference>
<dbReference type="GO" id="GO:0051082">
    <property type="term" value="F:unfolded protein binding"/>
    <property type="evidence" value="ECO:0007669"/>
    <property type="project" value="InterPro"/>
</dbReference>
<comment type="caution">
    <text evidence="4">The sequence shown here is derived from an EMBL/GenBank/DDBJ whole genome shotgun (WGS) entry which is preliminary data.</text>
</comment>
<sequence>MEDNGIIVKIGEAYTPVDEDSVLEKLTNLIEKSEAALSQKSDEIETVRGELDSLKKVLYAKFGSSINLEK</sequence>
<keyword evidence="3" id="KW-0175">Coiled coil</keyword>
<gene>
    <name evidence="4" type="primary">pfd-4</name>
    <name evidence="4" type="ORF">SNAT2548_LOCUS3773</name>
</gene>
<dbReference type="Proteomes" id="UP000604046">
    <property type="component" value="Unassembled WGS sequence"/>
</dbReference>
<dbReference type="PANTHER" id="PTHR21100:SF9">
    <property type="entry name" value="PREFOLDIN SUBUNIT 4"/>
    <property type="match status" value="1"/>
</dbReference>
<dbReference type="InterPro" id="IPR002777">
    <property type="entry name" value="PFD_beta-like"/>
</dbReference>
<feature type="coiled-coil region" evidence="3">
    <location>
        <begin position="23"/>
        <end position="57"/>
    </location>
</feature>
<keyword evidence="2" id="KW-0143">Chaperone</keyword>
<evidence type="ECO:0000313" key="5">
    <source>
        <dbReference type="Proteomes" id="UP000604046"/>
    </source>
</evidence>
<evidence type="ECO:0000313" key="4">
    <source>
        <dbReference type="EMBL" id="CAE7031304.1"/>
    </source>
</evidence>
<comment type="similarity">
    <text evidence="1">Belongs to the prefoldin subunit beta family.</text>
</comment>
<dbReference type="OrthoDB" id="10250441at2759"/>
<name>A0A812IDI0_9DINO</name>
<evidence type="ECO:0000256" key="2">
    <source>
        <dbReference type="ARBA" id="ARBA00023186"/>
    </source>
</evidence>
<dbReference type="GO" id="GO:0016272">
    <property type="term" value="C:prefoldin complex"/>
    <property type="evidence" value="ECO:0007669"/>
    <property type="project" value="InterPro"/>
</dbReference>
<dbReference type="EMBL" id="CAJNDS010000230">
    <property type="protein sequence ID" value="CAE7031304.1"/>
    <property type="molecule type" value="Genomic_DNA"/>
</dbReference>
<accession>A0A812IDI0</accession>
<dbReference type="Pfam" id="PF01920">
    <property type="entry name" value="Prefoldin_2"/>
    <property type="match status" value="1"/>
</dbReference>
<dbReference type="GO" id="GO:0006457">
    <property type="term" value="P:protein folding"/>
    <property type="evidence" value="ECO:0007669"/>
    <property type="project" value="InterPro"/>
</dbReference>
<dbReference type="AlphaFoldDB" id="A0A812IDI0"/>